<evidence type="ECO:0000256" key="1">
    <source>
        <dbReference type="SAM" id="Phobius"/>
    </source>
</evidence>
<name>A0A0V0GMH0_SOLCH</name>
<feature type="transmembrane region" description="Helical" evidence="1">
    <location>
        <begin position="20"/>
        <end position="45"/>
    </location>
</feature>
<organism evidence="2">
    <name type="scientific">Solanum chacoense</name>
    <name type="common">Chaco potato</name>
    <dbReference type="NCBI Taxonomy" id="4108"/>
    <lineage>
        <taxon>Eukaryota</taxon>
        <taxon>Viridiplantae</taxon>
        <taxon>Streptophyta</taxon>
        <taxon>Embryophyta</taxon>
        <taxon>Tracheophyta</taxon>
        <taxon>Spermatophyta</taxon>
        <taxon>Magnoliopsida</taxon>
        <taxon>eudicotyledons</taxon>
        <taxon>Gunneridae</taxon>
        <taxon>Pentapetalae</taxon>
        <taxon>asterids</taxon>
        <taxon>lamiids</taxon>
        <taxon>Solanales</taxon>
        <taxon>Solanaceae</taxon>
        <taxon>Solanoideae</taxon>
        <taxon>Solaneae</taxon>
        <taxon>Solanum</taxon>
    </lineage>
</organism>
<evidence type="ECO:0000313" key="2">
    <source>
        <dbReference type="EMBL" id="JAP09005.1"/>
    </source>
</evidence>
<proteinExistence type="predicted"/>
<keyword evidence="1" id="KW-0472">Membrane</keyword>
<reference evidence="2" key="1">
    <citation type="submission" date="2015-12" db="EMBL/GenBank/DDBJ databases">
        <title>Gene expression during late stages of embryo sac development: a critical building block for successful pollen-pistil interactions.</title>
        <authorList>
            <person name="Liu Y."/>
            <person name="Joly V."/>
            <person name="Sabar M."/>
            <person name="Matton D.P."/>
        </authorList>
    </citation>
    <scope>NUCLEOTIDE SEQUENCE</scope>
</reference>
<keyword evidence="1" id="KW-0812">Transmembrane</keyword>
<keyword evidence="1" id="KW-1133">Transmembrane helix</keyword>
<feature type="non-terminal residue" evidence="2">
    <location>
        <position position="67"/>
    </location>
</feature>
<sequence>MNDVNVVSCRFNARSFKILLLLHFSFFSLYFSTLVNIIIGMFWLASVLNGLASCSTYVPLDAQVHFA</sequence>
<dbReference type="EMBL" id="GEDG01035852">
    <property type="protein sequence ID" value="JAP09005.1"/>
    <property type="molecule type" value="Transcribed_RNA"/>
</dbReference>
<dbReference type="AlphaFoldDB" id="A0A0V0GMH0"/>
<accession>A0A0V0GMH0</accession>
<protein>
    <submittedName>
        <fullName evidence="2">Putative ovule protein</fullName>
    </submittedName>
</protein>